<dbReference type="AlphaFoldDB" id="A0A964T7W2"/>
<dbReference type="Pfam" id="PF05170">
    <property type="entry name" value="AsmA"/>
    <property type="match status" value="2"/>
</dbReference>
<accession>A0A964T7W2</accession>
<dbReference type="PANTHER" id="PTHR30441:SF8">
    <property type="entry name" value="DUF748 DOMAIN-CONTAINING PROTEIN"/>
    <property type="match status" value="1"/>
</dbReference>
<feature type="non-terminal residue" evidence="3">
    <location>
        <position position="1151"/>
    </location>
</feature>
<protein>
    <submittedName>
        <fullName evidence="3">AsmA family protein</fullName>
    </submittedName>
</protein>
<comment type="caution">
    <text evidence="3">The sequence shown here is derived from an EMBL/GenBank/DDBJ whole genome shotgun (WGS) entry which is preliminary data.</text>
</comment>
<dbReference type="InterPro" id="IPR007844">
    <property type="entry name" value="AsmA"/>
</dbReference>
<evidence type="ECO:0000256" key="1">
    <source>
        <dbReference type="SAM" id="MobiDB-lite"/>
    </source>
</evidence>
<dbReference type="EMBL" id="SPKJ01000131">
    <property type="protein sequence ID" value="MYZ50176.1"/>
    <property type="molecule type" value="Genomic_DNA"/>
</dbReference>
<sequence>MLFTALIGPFLVDWTAYRRTFEQQVSALLGQPVEVAGKADLRLLPTPVVNFTDVRIGDPEAPIVTMERFHAEIELAALLRGEFTILQMRIERPEFRFDLAHLSDTETETVPGRETVDPSRISLSDVEVVNGAVDLYDSRTGRSWRFDSLNGVLQAQSLGGPGRLDAGVVFDGQPFTFRAAVGRKAGSSIPLSVSVTPAHHPVGVALNGILTTEPGELPVYAGTLEVAGVPVEDAPSPLSALRLDSKFELTPETLSLTEMQLAYGPADRPVMMTGGAAVELGAAPSFDVSLEARQIDVDRALAGSPGETVAIARALDELAQLAGRIPASPVPGKLHLDVKGMIVGGGVIQAVGADFATAPGGWKVEILSALLPGETRIDVSGDLAIGAEPSFRGHGKVASRRPQAFAAWWRGGSGGAGVLDGFSVEADIALEPFAQKATSIVAAFGGGTVRGSASLRAFQRSDEVFVAVDLSADRLDLDRGRAIAALFAGDALTRGSIDQLFLNLRANEVTSGGIRAQSVAIDASVEAGGLELRRLSIQDLAGASVTARGRLDDPFGTPAGRLDASVKAASLAGAVQFVRDLVPSSALVERFAAVAPALTPLDAEISLNAGGQEKGRIAGDLVGTFAGTRLTASVAGTGRLADPTGWKGRADLLATGGDSATLLRQLGFDPLPVSESGPARLALVLDGTAGGTGTVEARGEIANVGFEFAGSAPGGADGSGLSGSLTLTSEDVDPLLLLGGLALPGLGEGHALALSGSLSVSAGRAALALGASSIEGEPVSGRLTAKFDRGVRLSGELGLKHASLPYLAGLLTGNPARRTETGWPDAAFAPALPDWLSLDLHVTAEELDLGIGELARNAGLGVTFGGGRLALDAIAADFAGGRFDGAVTGSLADGEAGVALRGTLRGAELSDLVWRPQGRPVATGTLDLAFDANGRGRSMSGLVSALSGSGSFTIADGLVRGINPLAFSSVIRAADAGLKLERADVASAFEGHLDAGTLAFARATGSFSVTSGVVRVSTVSVDAESATVLGSASLDLNAMRLASDWSLKVAAGEKVAGASPEVGLAFAGPVTHPERTIDVTPLVGYLSVRAFEREVERVEKLQDEILERDRLMRLLRLEREEARRRADAAAAAAAREQEAQQPSGAEGVPGR</sequence>
<evidence type="ECO:0000313" key="3">
    <source>
        <dbReference type="EMBL" id="MYZ50176.1"/>
    </source>
</evidence>
<evidence type="ECO:0000313" key="4">
    <source>
        <dbReference type="Proteomes" id="UP000773614"/>
    </source>
</evidence>
<dbReference type="GO" id="GO:0090313">
    <property type="term" value="P:regulation of protein targeting to membrane"/>
    <property type="evidence" value="ECO:0007669"/>
    <property type="project" value="TreeGrafter"/>
</dbReference>
<proteinExistence type="predicted"/>
<dbReference type="RefSeq" id="WP_161142502.1">
    <property type="nucleotide sequence ID" value="NZ_SPKJ01000131.1"/>
</dbReference>
<evidence type="ECO:0000259" key="2">
    <source>
        <dbReference type="Pfam" id="PF05170"/>
    </source>
</evidence>
<feature type="domain" description="AsmA" evidence="2">
    <location>
        <begin position="5"/>
        <end position="97"/>
    </location>
</feature>
<organism evidence="3 4">
    <name type="scientific">Propylenella binzhouense</name>
    <dbReference type="NCBI Taxonomy" id="2555902"/>
    <lineage>
        <taxon>Bacteria</taxon>
        <taxon>Pseudomonadati</taxon>
        <taxon>Pseudomonadota</taxon>
        <taxon>Alphaproteobacteria</taxon>
        <taxon>Hyphomicrobiales</taxon>
        <taxon>Propylenellaceae</taxon>
        <taxon>Propylenella</taxon>
    </lineage>
</organism>
<gene>
    <name evidence="3" type="ORF">E4O86_20935</name>
</gene>
<feature type="domain" description="AsmA" evidence="2">
    <location>
        <begin position="859"/>
        <end position="1016"/>
    </location>
</feature>
<dbReference type="PANTHER" id="PTHR30441">
    <property type="entry name" value="DUF748 DOMAIN-CONTAINING PROTEIN"/>
    <property type="match status" value="1"/>
</dbReference>
<feature type="region of interest" description="Disordered" evidence="1">
    <location>
        <begin position="1126"/>
        <end position="1151"/>
    </location>
</feature>
<keyword evidence="4" id="KW-1185">Reference proteome</keyword>
<dbReference type="GO" id="GO:0005886">
    <property type="term" value="C:plasma membrane"/>
    <property type="evidence" value="ECO:0007669"/>
    <property type="project" value="TreeGrafter"/>
</dbReference>
<name>A0A964T7W2_9HYPH</name>
<dbReference type="OrthoDB" id="9816380at2"/>
<dbReference type="Proteomes" id="UP000773614">
    <property type="component" value="Unassembled WGS sequence"/>
</dbReference>
<dbReference type="InterPro" id="IPR052894">
    <property type="entry name" value="AsmA-related"/>
</dbReference>
<reference evidence="3" key="1">
    <citation type="submission" date="2019-03" db="EMBL/GenBank/DDBJ databases">
        <title>Afifella sp. nov., isolated from activated sludge.</title>
        <authorList>
            <person name="Li Q."/>
            <person name="Liu Y."/>
        </authorList>
    </citation>
    <scope>NUCLEOTIDE SEQUENCE</scope>
    <source>
        <strain evidence="3">L72</strain>
    </source>
</reference>